<evidence type="ECO:0000313" key="3">
    <source>
        <dbReference type="Proteomes" id="UP001196413"/>
    </source>
</evidence>
<keyword evidence="3" id="KW-1185">Reference proteome</keyword>
<feature type="compositionally biased region" description="Low complexity" evidence="1">
    <location>
        <begin position="66"/>
        <end position="75"/>
    </location>
</feature>
<name>A0AAD5QRM2_PARTN</name>
<protein>
    <submittedName>
        <fullName evidence="2">Uncharacterized protein</fullName>
    </submittedName>
</protein>
<dbReference type="AlphaFoldDB" id="A0AAD5QRM2"/>
<gene>
    <name evidence="2" type="ORF">KIN20_017666</name>
</gene>
<evidence type="ECO:0000313" key="2">
    <source>
        <dbReference type="EMBL" id="KAJ1359050.1"/>
    </source>
</evidence>
<comment type="caution">
    <text evidence="2">The sequence shown here is derived from an EMBL/GenBank/DDBJ whole genome shotgun (WGS) entry which is preliminary data.</text>
</comment>
<evidence type="ECO:0000256" key="1">
    <source>
        <dbReference type="SAM" id="MobiDB-lite"/>
    </source>
</evidence>
<dbReference type="EMBL" id="JAHQIW010003536">
    <property type="protein sequence ID" value="KAJ1359050.1"/>
    <property type="molecule type" value="Genomic_DNA"/>
</dbReference>
<organism evidence="2 3">
    <name type="scientific">Parelaphostrongylus tenuis</name>
    <name type="common">Meningeal worm</name>
    <dbReference type="NCBI Taxonomy" id="148309"/>
    <lineage>
        <taxon>Eukaryota</taxon>
        <taxon>Metazoa</taxon>
        <taxon>Ecdysozoa</taxon>
        <taxon>Nematoda</taxon>
        <taxon>Chromadorea</taxon>
        <taxon>Rhabditida</taxon>
        <taxon>Rhabditina</taxon>
        <taxon>Rhabditomorpha</taxon>
        <taxon>Strongyloidea</taxon>
        <taxon>Metastrongylidae</taxon>
        <taxon>Parelaphostrongylus</taxon>
    </lineage>
</organism>
<reference evidence="2" key="1">
    <citation type="submission" date="2021-06" db="EMBL/GenBank/DDBJ databases">
        <title>Parelaphostrongylus tenuis whole genome reference sequence.</title>
        <authorList>
            <person name="Garwood T.J."/>
            <person name="Larsen P.A."/>
            <person name="Fountain-Jones N.M."/>
            <person name="Garbe J.R."/>
            <person name="Macchietto M.G."/>
            <person name="Kania S.A."/>
            <person name="Gerhold R.W."/>
            <person name="Richards J.E."/>
            <person name="Wolf T.M."/>
        </authorList>
    </citation>
    <scope>NUCLEOTIDE SEQUENCE</scope>
    <source>
        <strain evidence="2">MNPRO001-30</strain>
        <tissue evidence="2">Meninges</tissue>
    </source>
</reference>
<accession>A0AAD5QRM2</accession>
<feature type="region of interest" description="Disordered" evidence="1">
    <location>
        <begin position="66"/>
        <end position="97"/>
    </location>
</feature>
<dbReference type="Proteomes" id="UP001196413">
    <property type="component" value="Unassembled WGS sequence"/>
</dbReference>
<feature type="compositionally biased region" description="Polar residues" evidence="1">
    <location>
        <begin position="82"/>
        <end position="97"/>
    </location>
</feature>
<sequence>MAMTNAQQNLGLEDGNAHIWRRTVMSKDLQMGLIAFKRNEVRKSGTILSLTELFYMYTNCTRSLEESAVSSASSEPHAPLVTPTSNRDGETCSVQTT</sequence>
<proteinExistence type="predicted"/>